<reference evidence="1 2" key="1">
    <citation type="submission" date="2024-04" db="EMBL/GenBank/DDBJ databases">
        <title>WGS of bacteria from Torrens River.</title>
        <authorList>
            <person name="Wyrsch E.R."/>
            <person name="Drigo B."/>
        </authorList>
    </citation>
    <scope>NUCLEOTIDE SEQUENCE [LARGE SCALE GENOMIC DNA]</scope>
    <source>
        <strain evidence="1 2">TWI153</strain>
    </source>
</reference>
<dbReference type="EMBL" id="JBDJOF010000013">
    <property type="protein sequence ID" value="MEN5389929.1"/>
    <property type="molecule type" value="Genomic_DNA"/>
</dbReference>
<evidence type="ECO:0008006" key="3">
    <source>
        <dbReference type="Google" id="ProtNLM"/>
    </source>
</evidence>
<gene>
    <name evidence="1" type="ORF">ABE587_08870</name>
</gene>
<dbReference type="Proteomes" id="UP001400166">
    <property type="component" value="Unassembled WGS sequence"/>
</dbReference>
<accession>A0ABV0C6F3</accession>
<proteinExistence type="predicted"/>
<organism evidence="1 2">
    <name type="scientific">Stenotrophomonas hibiscicola</name>
    <dbReference type="NCBI Taxonomy" id="86189"/>
    <lineage>
        <taxon>Bacteria</taxon>
        <taxon>Pseudomonadati</taxon>
        <taxon>Pseudomonadota</taxon>
        <taxon>Gammaproteobacteria</taxon>
        <taxon>Lysobacterales</taxon>
        <taxon>Lysobacteraceae</taxon>
        <taxon>Stenotrophomonas</taxon>
        <taxon>Stenotrophomonas maltophilia group</taxon>
    </lineage>
</organism>
<dbReference type="RefSeq" id="WP_242015547.1">
    <property type="nucleotide sequence ID" value="NZ_JBDJNA010000022.1"/>
</dbReference>
<evidence type="ECO:0000313" key="2">
    <source>
        <dbReference type="Proteomes" id="UP001400166"/>
    </source>
</evidence>
<evidence type="ECO:0000313" key="1">
    <source>
        <dbReference type="EMBL" id="MEN5389929.1"/>
    </source>
</evidence>
<keyword evidence="2" id="KW-1185">Reference proteome</keyword>
<name>A0ABV0C6F3_9GAMM</name>
<protein>
    <recommendedName>
        <fullName evidence="3">Secreted protein</fullName>
    </recommendedName>
</protein>
<sequence>MKKVPLRHLLLCTVIAALTSGTYLSMFGSIGRGDWTGKPTEAELRAATDTFELPSGVHPTNVTFLPKVTFLGAVFDAELESDPEQIAAFFIKQAAEKRWRLQKDKRQRHYRLMVFCEDRLARSVELTTRGSTVKLYGGTYWDSDRGGGDYCSPEAR</sequence>
<comment type="caution">
    <text evidence="1">The sequence shown here is derived from an EMBL/GenBank/DDBJ whole genome shotgun (WGS) entry which is preliminary data.</text>
</comment>